<dbReference type="RefSeq" id="WP_264844978.1">
    <property type="nucleotide sequence ID" value="NZ_BPMA01000002.1"/>
</dbReference>
<protein>
    <recommendedName>
        <fullName evidence="5">Ig-like domain-containing protein</fullName>
    </recommendedName>
</protein>
<dbReference type="AlphaFoldDB" id="A0AAV5AUI8"/>
<comment type="caution">
    <text evidence="1">The sequence shown here is derived from an EMBL/GenBank/DDBJ whole genome shotgun (WGS) entry which is preliminary data.</text>
</comment>
<dbReference type="Proteomes" id="UP001207736">
    <property type="component" value="Unassembled WGS sequence"/>
</dbReference>
<gene>
    <name evidence="1" type="ORF">RCZ15_00320</name>
    <name evidence="2" type="ORF">RCZ16_06350</name>
</gene>
<dbReference type="InterPro" id="IPR036179">
    <property type="entry name" value="Ig-like_dom_sf"/>
</dbReference>
<evidence type="ECO:0000313" key="3">
    <source>
        <dbReference type="Proteomes" id="UP001207736"/>
    </source>
</evidence>
<reference evidence="1 4" key="1">
    <citation type="submission" date="2021-11" db="EMBL/GenBank/DDBJ databases">
        <title>Draft genome sequence of Capnocytophaga sp. strain KC07075 isolated from cat oral cavity.</title>
        <authorList>
            <person name="Suzuki M."/>
            <person name="Imaoka K."/>
            <person name="Kimura M."/>
            <person name="Morikawa S."/>
            <person name="Maeda K."/>
        </authorList>
    </citation>
    <scope>NUCLEOTIDE SEQUENCE</scope>
    <source>
        <strain evidence="1">KC07075</strain>
        <strain evidence="2 4">KC07079</strain>
    </source>
</reference>
<evidence type="ECO:0000313" key="2">
    <source>
        <dbReference type="EMBL" id="GJM52317.1"/>
    </source>
</evidence>
<evidence type="ECO:0008006" key="5">
    <source>
        <dbReference type="Google" id="ProtNLM"/>
    </source>
</evidence>
<name>A0AAV5AUI8_9FLAO</name>
<dbReference type="EMBL" id="BQKB01000011">
    <property type="protein sequence ID" value="GJM52317.1"/>
    <property type="molecule type" value="Genomic_DNA"/>
</dbReference>
<accession>A0AAV5AUI8</accession>
<evidence type="ECO:0000313" key="4">
    <source>
        <dbReference type="Proteomes" id="UP001208692"/>
    </source>
</evidence>
<keyword evidence="4" id="KW-1185">Reference proteome</keyword>
<sequence length="1080" mass="120027">MLKIDIFTIKNKTTMWKKWQNIIGIILFFCFLQQGYGQNITDLQLKTKDSSTYDRMCISSSFTGQNHYGVTFKITGAITSLTDTDTLIAELSSPTGDFSSPTQLGSIQWRDAKNDRNNIKIIFANVPTTLNGAAYKIRVRSSNSSITSSESKAFEAHYASITTNLKLNNNQNVELCSGGSRQISVDNKTANAYIWYKDDAVIPNQTSHTLTVTQSGRYKVQVNYGNCETLGQATMSPTITVSMRGTQTLSIEGAANINVCSGKPHTFTASIKETNSNYIWYKDNQKIDEGIGKTSYTTSATGNVAGVYRVEMGNDPTCMLKSANVTLTLKDGFTTTITAPSGTVLLPGKSKVIGVTTTAVSPKYEWYKDGTKMTGQNSAQLTVTEAGEYYAKVTSQDECSVTKETDKIKIETPTSFKIEISYQSAYQDCKYDKVTLQVAKIEAQTAAGQSIAVNASDFDLFTFSWEKDATSSGQTGKTLTLTGASQNGKYKVKTTLASFSGTITDSNELDVKLYDADYIKIEGNPVVSICVGTTHTLTASVKDNNATYKWFKDDKEITSASGQGKYTYVASEFGLYKVEITPMVGCPVTSSSVRIEKDPFRAEYLDFYNIDIDDKLTSIQKQAKKAEITNKIYYPNRGKEIKLELRIIPDNAQYTVQWYKDGNVITNATGTSYNVTEKGAYHAVVTQTGGCNSSIPLDKREISEATHYDVEVEYRLCENTVNVKKIIAHLNNNKQTVVESVDYQYFTFQWQKDKIDIAGETKSFITISSGSGEYRVQLNGGNTYSNEVKHTEIAIKKPETGFQLSSGNNVWLLEPNKPLKLESSETSTDFNYQWYKIVSGREEEIQGANNPTLEVTTDTKDVNSAGYKNALGLYRLKVSLKDDPNCSITRDIEFKKYGLDELRIKDVPQDLSIVAFKIEIIEGVGARIDMKGAFDGYEVVPEDGVVDKETNSFRLTKEGNYILKTYVVNSTTQTKTYIDEKIIFNVKAIKIDKIPNIVIMSSSEDANNKWVLPEQYMNNAQYTVTIYAQTGKKVLEQKSYKGDWPPLSLRTENKGRANIFFYVIEKGGQIEAQGTITVLN</sequence>
<dbReference type="Gene3D" id="2.60.40.10">
    <property type="entry name" value="Immunoglobulins"/>
    <property type="match status" value="4"/>
</dbReference>
<dbReference type="SUPFAM" id="SSF48726">
    <property type="entry name" value="Immunoglobulin"/>
    <property type="match status" value="1"/>
</dbReference>
<dbReference type="Proteomes" id="UP001208692">
    <property type="component" value="Unassembled WGS sequence"/>
</dbReference>
<evidence type="ECO:0000313" key="1">
    <source>
        <dbReference type="EMBL" id="GJM49056.1"/>
    </source>
</evidence>
<proteinExistence type="predicted"/>
<dbReference type="EMBL" id="BQKA01000001">
    <property type="protein sequence ID" value="GJM49056.1"/>
    <property type="molecule type" value="Genomic_DNA"/>
</dbReference>
<organism evidence="1 3">
    <name type="scientific">Capnocytophaga catalasegens</name>
    <dbReference type="NCBI Taxonomy" id="1004260"/>
    <lineage>
        <taxon>Bacteria</taxon>
        <taxon>Pseudomonadati</taxon>
        <taxon>Bacteroidota</taxon>
        <taxon>Flavobacteriia</taxon>
        <taxon>Flavobacteriales</taxon>
        <taxon>Flavobacteriaceae</taxon>
        <taxon>Capnocytophaga</taxon>
    </lineage>
</organism>
<dbReference type="InterPro" id="IPR013783">
    <property type="entry name" value="Ig-like_fold"/>
</dbReference>